<accession>A0ABP7S472</accession>
<feature type="transmembrane region" description="Helical" evidence="7">
    <location>
        <begin position="354"/>
        <end position="374"/>
    </location>
</feature>
<feature type="transmembrane region" description="Helical" evidence="7">
    <location>
        <begin position="88"/>
        <end position="118"/>
    </location>
</feature>
<keyword evidence="4 7" id="KW-0812">Transmembrane</keyword>
<dbReference type="Proteomes" id="UP001501747">
    <property type="component" value="Unassembled WGS sequence"/>
</dbReference>
<evidence type="ECO:0000256" key="5">
    <source>
        <dbReference type="ARBA" id="ARBA00022989"/>
    </source>
</evidence>
<keyword evidence="10" id="KW-1185">Reference proteome</keyword>
<feature type="transmembrane region" description="Helical" evidence="7">
    <location>
        <begin position="163"/>
        <end position="184"/>
    </location>
</feature>
<dbReference type="PANTHER" id="PTHR23513">
    <property type="entry name" value="INTEGRAL MEMBRANE EFFLUX PROTEIN-RELATED"/>
    <property type="match status" value="1"/>
</dbReference>
<feature type="transmembrane region" description="Helical" evidence="7">
    <location>
        <begin position="50"/>
        <end position="67"/>
    </location>
</feature>
<evidence type="ECO:0000256" key="6">
    <source>
        <dbReference type="ARBA" id="ARBA00023136"/>
    </source>
</evidence>
<dbReference type="InterPro" id="IPR036259">
    <property type="entry name" value="MFS_trans_sf"/>
</dbReference>
<proteinExistence type="predicted"/>
<dbReference type="PANTHER" id="PTHR23513:SF6">
    <property type="entry name" value="MAJOR FACILITATOR SUPERFAMILY ASSOCIATED DOMAIN-CONTAINING PROTEIN"/>
    <property type="match status" value="1"/>
</dbReference>
<dbReference type="InterPro" id="IPR010290">
    <property type="entry name" value="TM_effector"/>
</dbReference>
<dbReference type="Gene3D" id="1.20.1250.20">
    <property type="entry name" value="MFS general substrate transporter like domains"/>
    <property type="match status" value="1"/>
</dbReference>
<dbReference type="Pfam" id="PF05977">
    <property type="entry name" value="MFS_3"/>
    <property type="match status" value="1"/>
</dbReference>
<comment type="subcellular location">
    <subcellularLocation>
        <location evidence="1">Cell membrane</location>
        <topology evidence="1">Multi-pass membrane protein</topology>
    </subcellularLocation>
</comment>
<evidence type="ECO:0000259" key="8">
    <source>
        <dbReference type="PROSITE" id="PS50850"/>
    </source>
</evidence>
<evidence type="ECO:0000256" key="2">
    <source>
        <dbReference type="ARBA" id="ARBA00022448"/>
    </source>
</evidence>
<feature type="transmembrane region" description="Helical" evidence="7">
    <location>
        <begin position="250"/>
        <end position="273"/>
    </location>
</feature>
<protein>
    <submittedName>
        <fullName evidence="9">MFS transporter</fullName>
    </submittedName>
</protein>
<evidence type="ECO:0000256" key="7">
    <source>
        <dbReference type="SAM" id="Phobius"/>
    </source>
</evidence>
<evidence type="ECO:0000256" key="3">
    <source>
        <dbReference type="ARBA" id="ARBA00022475"/>
    </source>
</evidence>
<evidence type="ECO:0000256" key="4">
    <source>
        <dbReference type="ARBA" id="ARBA00022692"/>
    </source>
</evidence>
<feature type="transmembrane region" description="Helical" evidence="7">
    <location>
        <begin position="221"/>
        <end position="244"/>
    </location>
</feature>
<evidence type="ECO:0000313" key="9">
    <source>
        <dbReference type="EMBL" id="GAA4006230.1"/>
    </source>
</evidence>
<evidence type="ECO:0000313" key="10">
    <source>
        <dbReference type="Proteomes" id="UP001501747"/>
    </source>
</evidence>
<organism evidence="9 10">
    <name type="scientific">Allokutzneria multivorans</name>
    <dbReference type="NCBI Taxonomy" id="1142134"/>
    <lineage>
        <taxon>Bacteria</taxon>
        <taxon>Bacillati</taxon>
        <taxon>Actinomycetota</taxon>
        <taxon>Actinomycetes</taxon>
        <taxon>Pseudonocardiales</taxon>
        <taxon>Pseudonocardiaceae</taxon>
        <taxon>Allokutzneria</taxon>
    </lineage>
</organism>
<comment type="caution">
    <text evidence="9">The sequence shown here is derived from an EMBL/GenBank/DDBJ whole genome shotgun (WGS) entry which is preliminary data.</text>
</comment>
<dbReference type="SUPFAM" id="SSF103473">
    <property type="entry name" value="MFS general substrate transporter"/>
    <property type="match status" value="1"/>
</dbReference>
<sequence length="414" mass="43360">MSLKGHRDFRHLWAADAVSQTGTQFADFVIPVLAVVSLGATPFQVGLLDASHTIAFLLISLPAGAYLDRMRKRPVMQVANLMRALALLLIPIAHFAGFLSFGVLFASAAVVGLASVLFDTSYAGYLLPLVGSERLTAASSRLQATNSVAQIGGPAIAAQLVRIVATPVILLFTALSFMASTLLLSRITMVETVEPPKSKPKLWPDIVAGLRLIRNQPVIRSITASTFVLNAVMGAESAVLAIYVLRDLSLGTTALGVFLSAGAVGGLLGAAFANRISEKVGSARVVTASAVLFAPAFLLLALSGNLGGLATLLVGAALFLRSFAVVLFNICSGALRQRTTPKDMLSRVAASNRFITWGIIPVGSLVGGALGEVLGAHGVLWAAAVVSVLIPLPILLSPLRKLRVFPKEWDVHAS</sequence>
<dbReference type="InterPro" id="IPR020846">
    <property type="entry name" value="MFS_dom"/>
</dbReference>
<keyword evidence="2" id="KW-0813">Transport</keyword>
<name>A0ABP7S472_9PSEU</name>
<dbReference type="EMBL" id="BAABAL010000009">
    <property type="protein sequence ID" value="GAA4006230.1"/>
    <property type="molecule type" value="Genomic_DNA"/>
</dbReference>
<feature type="transmembrane region" description="Helical" evidence="7">
    <location>
        <begin position="309"/>
        <end position="333"/>
    </location>
</feature>
<feature type="domain" description="Major facilitator superfamily (MFS) profile" evidence="8">
    <location>
        <begin position="218"/>
        <end position="414"/>
    </location>
</feature>
<evidence type="ECO:0000256" key="1">
    <source>
        <dbReference type="ARBA" id="ARBA00004651"/>
    </source>
</evidence>
<gene>
    <name evidence="9" type="ORF">GCM10022247_29930</name>
</gene>
<feature type="transmembrane region" description="Helical" evidence="7">
    <location>
        <begin position="285"/>
        <end position="303"/>
    </location>
</feature>
<dbReference type="CDD" id="cd06173">
    <property type="entry name" value="MFS_MefA_like"/>
    <property type="match status" value="1"/>
</dbReference>
<keyword evidence="5 7" id="KW-1133">Transmembrane helix</keyword>
<keyword evidence="3" id="KW-1003">Cell membrane</keyword>
<reference evidence="10" key="1">
    <citation type="journal article" date="2019" name="Int. J. Syst. Evol. Microbiol.">
        <title>The Global Catalogue of Microorganisms (GCM) 10K type strain sequencing project: providing services to taxonomists for standard genome sequencing and annotation.</title>
        <authorList>
            <consortium name="The Broad Institute Genomics Platform"/>
            <consortium name="The Broad Institute Genome Sequencing Center for Infectious Disease"/>
            <person name="Wu L."/>
            <person name="Ma J."/>
        </authorList>
    </citation>
    <scope>NUCLEOTIDE SEQUENCE [LARGE SCALE GENOMIC DNA]</scope>
    <source>
        <strain evidence="10">JCM 17342</strain>
    </source>
</reference>
<feature type="transmembrane region" description="Helical" evidence="7">
    <location>
        <begin position="380"/>
        <end position="399"/>
    </location>
</feature>
<keyword evidence="6 7" id="KW-0472">Membrane</keyword>
<dbReference type="PROSITE" id="PS50850">
    <property type="entry name" value="MFS"/>
    <property type="match status" value="1"/>
</dbReference>